<dbReference type="InterPro" id="IPR050587">
    <property type="entry name" value="GNT1/Glycosyltrans_8"/>
</dbReference>
<evidence type="ECO:0000256" key="6">
    <source>
        <dbReference type="ARBA" id="ARBA00023056"/>
    </source>
</evidence>
<dbReference type="Pfam" id="PF01501">
    <property type="entry name" value="Glyco_transf_8"/>
    <property type="match status" value="1"/>
</dbReference>
<keyword evidence="6" id="KW-0320">Glycogen biosynthesis</keyword>
<protein>
    <recommendedName>
        <fullName evidence="10">glycogenin glucosyltransferase</fullName>
        <ecNumber evidence="10">2.4.1.186</ecNumber>
    </recommendedName>
</protein>
<evidence type="ECO:0000256" key="12">
    <source>
        <dbReference type="ARBA" id="ARBA00052293"/>
    </source>
</evidence>
<comment type="function">
    <text evidence="13">Self-glucosylating initiator of glycogen synthesis. It catalyzes the formation of a short alpha (1,4)-glucosyl chain covalently attached via a glucose 1-O-tyrosyl linkage to internal tyrosine residues and these chains act as primers for the elongation reaction catalyzed by glycogen synthase.</text>
</comment>
<evidence type="ECO:0000256" key="14">
    <source>
        <dbReference type="SAM" id="MobiDB-lite"/>
    </source>
</evidence>
<keyword evidence="5" id="KW-0479">Metal-binding</keyword>
<dbReference type="CDD" id="cd02537">
    <property type="entry name" value="GT8_Glycogenin"/>
    <property type="match status" value="1"/>
</dbReference>
<comment type="similarity">
    <text evidence="9">Belongs to the glycosyltransferase 8 family. Glycogenin subfamily.</text>
</comment>
<comment type="caution">
    <text evidence="15">The sequence shown here is derived from an EMBL/GenBank/DDBJ whole genome shotgun (WGS) entry which is preliminary data.</text>
</comment>
<evidence type="ECO:0000256" key="9">
    <source>
        <dbReference type="ARBA" id="ARBA00038162"/>
    </source>
</evidence>
<evidence type="ECO:0000256" key="1">
    <source>
        <dbReference type="ARBA" id="ARBA00001936"/>
    </source>
</evidence>
<evidence type="ECO:0000256" key="3">
    <source>
        <dbReference type="ARBA" id="ARBA00022490"/>
    </source>
</evidence>
<dbReference type="InterPro" id="IPR002495">
    <property type="entry name" value="Glyco_trans_8"/>
</dbReference>
<sequence>MTLRTVYDHVIPVDRIRNSQTENLQLMGRADLHSAFTKINLWKLTQFRKIVYIDADIVAYRAPDELFDLPHAFSAAPDIGWPDLFNTGVMALTPNMGDFDAMLSLAERGVSLDGADQGLINEHFKDNHNRISFTYNVTPSAHYQYLPAYRHFQNSINMVHFIGSDKPWFQGRDANSQDGSPYSNMVNKWWAVYDRHYGKNASDGSPSNSSLVQSLTKGEFNYQPTSSSWNAQKGPPPVNSRPEAANFPTTVYAMSTSHAPFVPPMYYEAQNRPTPKPIFPWEAHRPAPSRVFSDYTPQTQAPALRNLSVSTVETKAPSSSAAAPSEAALETPVTESASEQWSEPATPTSPGFQYTASDPWVAFTRTNAWDDIPEIEKYVGTMQQKHRRPRGLKSPGMIGLPNATDGAVEQNWGRRGSKVTDFPTQDERPSLPVTPAPIRRHTFWGGGSEAGTGYDGDDDSAPLPAAEGVPEQTQWVCSHGRRLRRTDCLCDLANILTPYYKDPVAQLEKLARQHAETLLQRLGGEEEERVDSNPNIVSPQPLKASIAPSGFSLGTAKPAFLMDSGNTTPLAAPRRPVRDETTTRTTPTGRKNASLTIHTGSGPAPEEAPSPTTSTTSTVIEEALSSSILPLHKGHEARVDQATNQV</sequence>
<comment type="cofactor">
    <cofactor evidence="1">
        <name>Mn(2+)</name>
        <dbReference type="ChEBI" id="CHEBI:29035"/>
    </cofactor>
</comment>
<feature type="compositionally biased region" description="Polar residues" evidence="14">
    <location>
        <begin position="333"/>
        <end position="353"/>
    </location>
</feature>
<accession>A0AAN9YSX7</accession>
<keyword evidence="16" id="KW-1185">Reference proteome</keyword>
<dbReference type="PANTHER" id="PTHR11183">
    <property type="entry name" value="GLYCOGENIN SUBFAMILY MEMBER"/>
    <property type="match status" value="1"/>
</dbReference>
<name>A0AAN9YSX7_9PEZI</name>
<evidence type="ECO:0000313" key="15">
    <source>
        <dbReference type="EMBL" id="KAK7753109.1"/>
    </source>
</evidence>
<dbReference type="EC" id="2.4.1.186" evidence="10"/>
<feature type="region of interest" description="Disordered" evidence="14">
    <location>
        <begin position="310"/>
        <end position="353"/>
    </location>
</feature>
<dbReference type="SUPFAM" id="SSF53448">
    <property type="entry name" value="Nucleotide-diphospho-sugar transferases"/>
    <property type="match status" value="1"/>
</dbReference>
<feature type="compositionally biased region" description="Gly residues" evidence="14">
    <location>
        <begin position="444"/>
        <end position="454"/>
    </location>
</feature>
<dbReference type="GO" id="GO:0005737">
    <property type="term" value="C:cytoplasm"/>
    <property type="evidence" value="ECO:0007669"/>
    <property type="project" value="UniProtKB-SubCell"/>
</dbReference>
<proteinExistence type="inferred from homology"/>
<evidence type="ECO:0000256" key="11">
    <source>
        <dbReference type="ARBA" id="ARBA00050886"/>
    </source>
</evidence>
<feature type="region of interest" description="Disordered" evidence="14">
    <location>
        <begin position="522"/>
        <end position="543"/>
    </location>
</feature>
<feature type="region of interest" description="Disordered" evidence="14">
    <location>
        <begin position="223"/>
        <end position="243"/>
    </location>
</feature>
<comment type="catalytic activity">
    <reaction evidence="12">
        <text>L-tyrosyl-[glycogenin] + UDP-alpha-D-glucose = alpha-D-glucosyl-L-tyrosyl-[glycogenin] + UDP + H(+)</text>
        <dbReference type="Rhea" id="RHEA:23360"/>
        <dbReference type="Rhea" id="RHEA-COMP:14604"/>
        <dbReference type="Rhea" id="RHEA-COMP:14605"/>
        <dbReference type="ChEBI" id="CHEBI:15378"/>
        <dbReference type="ChEBI" id="CHEBI:46858"/>
        <dbReference type="ChEBI" id="CHEBI:58223"/>
        <dbReference type="ChEBI" id="CHEBI:58885"/>
        <dbReference type="ChEBI" id="CHEBI:140573"/>
        <dbReference type="EC" id="2.4.1.186"/>
    </reaction>
</comment>
<comment type="subcellular location">
    <subcellularLocation>
        <location evidence="2">Cytoplasm</location>
    </subcellularLocation>
</comment>
<dbReference type="GO" id="GO:0005978">
    <property type="term" value="P:glycogen biosynthetic process"/>
    <property type="evidence" value="ECO:0007669"/>
    <property type="project" value="UniProtKB-KW"/>
</dbReference>
<feature type="compositionally biased region" description="Low complexity" evidence="14">
    <location>
        <begin position="600"/>
        <end position="617"/>
    </location>
</feature>
<evidence type="ECO:0000313" key="16">
    <source>
        <dbReference type="Proteomes" id="UP001320420"/>
    </source>
</evidence>
<comment type="catalytic activity">
    <reaction evidence="11">
        <text>[1,4-alpha-D-glucosyl](n)-L-tyrosyl-[glycogenin] + UDP-alpha-D-glucose = [1,4-alpha-D-glucosyl](n+1)-L-tyrosyl-[glycogenin] + UDP + H(+)</text>
        <dbReference type="Rhea" id="RHEA:56560"/>
        <dbReference type="Rhea" id="RHEA-COMP:14606"/>
        <dbReference type="Rhea" id="RHEA-COMP:14607"/>
        <dbReference type="ChEBI" id="CHEBI:15378"/>
        <dbReference type="ChEBI" id="CHEBI:58223"/>
        <dbReference type="ChEBI" id="CHEBI:58885"/>
        <dbReference type="ChEBI" id="CHEBI:140574"/>
        <dbReference type="EC" id="2.4.1.186"/>
    </reaction>
</comment>
<keyword evidence="8" id="KW-0464">Manganese</keyword>
<evidence type="ECO:0000256" key="7">
    <source>
        <dbReference type="ARBA" id="ARBA00023180"/>
    </source>
</evidence>
<feature type="region of interest" description="Disordered" evidence="14">
    <location>
        <begin position="560"/>
        <end position="617"/>
    </location>
</feature>
<dbReference type="Gene3D" id="3.90.550.10">
    <property type="entry name" value="Spore Coat Polysaccharide Biosynthesis Protein SpsA, Chain A"/>
    <property type="match status" value="1"/>
</dbReference>
<dbReference type="InterPro" id="IPR029044">
    <property type="entry name" value="Nucleotide-diphossugar_trans"/>
</dbReference>
<dbReference type="GO" id="GO:0046872">
    <property type="term" value="F:metal ion binding"/>
    <property type="evidence" value="ECO:0007669"/>
    <property type="project" value="UniProtKB-KW"/>
</dbReference>
<feature type="region of interest" description="Disordered" evidence="14">
    <location>
        <begin position="381"/>
        <end position="465"/>
    </location>
</feature>
<keyword evidence="7" id="KW-0325">Glycoprotein</keyword>
<dbReference type="GO" id="GO:0008466">
    <property type="term" value="F:glycogenin glucosyltransferase activity"/>
    <property type="evidence" value="ECO:0007669"/>
    <property type="project" value="UniProtKB-EC"/>
</dbReference>
<evidence type="ECO:0000256" key="5">
    <source>
        <dbReference type="ARBA" id="ARBA00022723"/>
    </source>
</evidence>
<dbReference type="FunFam" id="3.90.550.10:FF:000092">
    <property type="entry name" value="Glycogenin 2"/>
    <property type="match status" value="1"/>
</dbReference>
<feature type="compositionally biased region" description="Low complexity" evidence="14">
    <location>
        <begin position="316"/>
        <end position="328"/>
    </location>
</feature>
<evidence type="ECO:0000256" key="8">
    <source>
        <dbReference type="ARBA" id="ARBA00023211"/>
    </source>
</evidence>
<gene>
    <name evidence="15" type="primary">GLG2</name>
    <name evidence="15" type="ORF">SLS62_004840</name>
</gene>
<dbReference type="EMBL" id="JAKJXP020000031">
    <property type="protein sequence ID" value="KAK7753109.1"/>
    <property type="molecule type" value="Genomic_DNA"/>
</dbReference>
<evidence type="ECO:0000256" key="2">
    <source>
        <dbReference type="ARBA" id="ARBA00004496"/>
    </source>
</evidence>
<dbReference type="AlphaFoldDB" id="A0AAN9YSX7"/>
<dbReference type="Proteomes" id="UP001320420">
    <property type="component" value="Unassembled WGS sequence"/>
</dbReference>
<reference evidence="15 16" key="1">
    <citation type="submission" date="2024-02" db="EMBL/GenBank/DDBJ databases">
        <title>De novo assembly and annotation of 12 fungi associated with fruit tree decline syndrome in Ontario, Canada.</title>
        <authorList>
            <person name="Sulman M."/>
            <person name="Ellouze W."/>
            <person name="Ilyukhin E."/>
        </authorList>
    </citation>
    <scope>NUCLEOTIDE SEQUENCE [LARGE SCALE GENOMIC DNA]</scope>
    <source>
        <strain evidence="15 16">M11/M66-122</strain>
    </source>
</reference>
<keyword evidence="3" id="KW-0963">Cytoplasm</keyword>
<organism evidence="15 16">
    <name type="scientific">Diatrype stigma</name>
    <dbReference type="NCBI Taxonomy" id="117547"/>
    <lineage>
        <taxon>Eukaryota</taxon>
        <taxon>Fungi</taxon>
        <taxon>Dikarya</taxon>
        <taxon>Ascomycota</taxon>
        <taxon>Pezizomycotina</taxon>
        <taxon>Sordariomycetes</taxon>
        <taxon>Xylariomycetidae</taxon>
        <taxon>Xylariales</taxon>
        <taxon>Diatrypaceae</taxon>
        <taxon>Diatrype</taxon>
    </lineage>
</organism>
<evidence type="ECO:0000256" key="4">
    <source>
        <dbReference type="ARBA" id="ARBA00022679"/>
    </source>
</evidence>
<evidence type="ECO:0000256" key="10">
    <source>
        <dbReference type="ARBA" id="ARBA00038934"/>
    </source>
</evidence>
<keyword evidence="4" id="KW-0808">Transferase</keyword>
<evidence type="ECO:0000256" key="13">
    <source>
        <dbReference type="ARBA" id="ARBA00057883"/>
    </source>
</evidence>